<organism evidence="1">
    <name type="scientific">hydrothermal vent metagenome</name>
    <dbReference type="NCBI Taxonomy" id="652676"/>
    <lineage>
        <taxon>unclassified sequences</taxon>
        <taxon>metagenomes</taxon>
        <taxon>ecological metagenomes</taxon>
    </lineage>
</organism>
<evidence type="ECO:0000313" key="1">
    <source>
        <dbReference type="EMBL" id="VAX20676.1"/>
    </source>
</evidence>
<reference evidence="1" key="1">
    <citation type="submission" date="2018-06" db="EMBL/GenBank/DDBJ databases">
        <authorList>
            <person name="Zhirakovskaya E."/>
        </authorList>
    </citation>
    <scope>NUCLEOTIDE SEQUENCE</scope>
</reference>
<accession>A0A3B1BQU1</accession>
<name>A0A3B1BQU1_9ZZZZ</name>
<protein>
    <recommendedName>
        <fullName evidence="2">SprT-like domain-containing protein</fullName>
    </recommendedName>
</protein>
<dbReference type="AlphaFoldDB" id="A0A3B1BQU1"/>
<evidence type="ECO:0008006" key="2">
    <source>
        <dbReference type="Google" id="ProtNLM"/>
    </source>
</evidence>
<proteinExistence type="predicted"/>
<dbReference type="EMBL" id="UOGE01000060">
    <property type="protein sequence ID" value="VAX20676.1"/>
    <property type="molecule type" value="Genomic_DNA"/>
</dbReference>
<gene>
    <name evidence="1" type="ORF">MNBD_NITROSPINAE02-1537</name>
</gene>
<sequence>MINSPNLFEKALIDNIIQKIGSSASVTLTDNRKSLISIRKSRGGTKVRLSRSFAMADETVWTDLARYIKGEITSAPKSVMDFAHGRTTPDHLIKKALSGLDPEGKVYNLAKISLNINNRYFRKPLKVNIKWGNLSKPKRRSRNKTIQLGSYDRDVGLIRIHPVLDNDFVPPEYIGLVVYHEMLHQKIELAVKNGGGRSGHTPEFSKLEKEYEQYDLCMAWEKKNMNHLLELRKRL</sequence>